<evidence type="ECO:0000313" key="4">
    <source>
        <dbReference type="Proteomes" id="UP000738325"/>
    </source>
</evidence>
<dbReference type="OrthoDB" id="2404831at2759"/>
<feature type="domain" description="F-box" evidence="2">
    <location>
        <begin position="156"/>
        <end position="206"/>
    </location>
</feature>
<dbReference type="SUPFAM" id="SSF81383">
    <property type="entry name" value="F-box domain"/>
    <property type="match status" value="1"/>
</dbReference>
<organism evidence="3 4">
    <name type="scientific">Dissophora globulifera</name>
    <dbReference type="NCBI Taxonomy" id="979702"/>
    <lineage>
        <taxon>Eukaryota</taxon>
        <taxon>Fungi</taxon>
        <taxon>Fungi incertae sedis</taxon>
        <taxon>Mucoromycota</taxon>
        <taxon>Mortierellomycotina</taxon>
        <taxon>Mortierellomycetes</taxon>
        <taxon>Mortierellales</taxon>
        <taxon>Mortierellaceae</taxon>
        <taxon>Dissophora</taxon>
    </lineage>
</organism>
<reference evidence="3" key="1">
    <citation type="journal article" date="2020" name="Fungal Divers.">
        <title>Resolving the Mortierellaceae phylogeny through synthesis of multi-gene phylogenetics and phylogenomics.</title>
        <authorList>
            <person name="Vandepol N."/>
            <person name="Liber J."/>
            <person name="Desiro A."/>
            <person name="Na H."/>
            <person name="Kennedy M."/>
            <person name="Barry K."/>
            <person name="Grigoriev I.V."/>
            <person name="Miller A.N."/>
            <person name="O'Donnell K."/>
            <person name="Stajich J.E."/>
            <person name="Bonito G."/>
        </authorList>
    </citation>
    <scope>NUCLEOTIDE SEQUENCE</scope>
    <source>
        <strain evidence="3">REB-010B</strain>
    </source>
</reference>
<dbReference type="PROSITE" id="PS50181">
    <property type="entry name" value="FBOX"/>
    <property type="match status" value="1"/>
</dbReference>
<evidence type="ECO:0000256" key="1">
    <source>
        <dbReference type="SAM" id="MobiDB-lite"/>
    </source>
</evidence>
<dbReference type="AlphaFoldDB" id="A0A9P6RX01"/>
<feature type="compositionally biased region" description="Basic and acidic residues" evidence="1">
    <location>
        <begin position="14"/>
        <end position="23"/>
    </location>
</feature>
<dbReference type="InterPro" id="IPR036047">
    <property type="entry name" value="F-box-like_dom_sf"/>
</dbReference>
<comment type="caution">
    <text evidence="3">The sequence shown here is derived from an EMBL/GenBank/DDBJ whole genome shotgun (WGS) entry which is preliminary data.</text>
</comment>
<dbReference type="Pfam" id="PF00646">
    <property type="entry name" value="F-box"/>
    <property type="match status" value="1"/>
</dbReference>
<accession>A0A9P6RX01</accession>
<proteinExistence type="predicted"/>
<sequence length="429" mass="47504">MGTAQSDLAQADSIPDRTAERNGVEPLSRQLSQLSLESYSTISNRSYESFEELDFDNSSVGFSDWSSGSVPASPTSLDLSITPAALPATPVLSASPVMPVVSALRIFAALSVTPTMPTSVSSLILAASPDLPSSPVSAPSPALSARTPFDTPTMDISIQMQVPASVWNRICSHLHPSQLARLSLVNKAAYNLVINLDIWSMMYKRMHGTPQILAPPLQLLPRIPDSHSYQLFMCAISRQVCEGCFRRCDGQRQRGRLAAMPLPVQQHFPSGWDRNETKLTTGKEEEERGEGWNVNLCRNCRVEYYQAHPEPIPHTIASSYLTRRAIKAKYHLGDKEISSITKRQGGGRKSKKVIAYHEPEALARAREAYGGDVGLQAVPKSLCKPVKVMHTREYLYELRRKITEHGGVWLTHDEFQARKTAGQLPERVW</sequence>
<dbReference type="EMBL" id="JAAAIP010000029">
    <property type="protein sequence ID" value="KAG0328744.1"/>
    <property type="molecule type" value="Genomic_DNA"/>
</dbReference>
<evidence type="ECO:0000259" key="2">
    <source>
        <dbReference type="PROSITE" id="PS50181"/>
    </source>
</evidence>
<dbReference type="InterPro" id="IPR001810">
    <property type="entry name" value="F-box_dom"/>
</dbReference>
<gene>
    <name evidence="3" type="ORF">BGZ99_004604</name>
</gene>
<feature type="region of interest" description="Disordered" evidence="1">
    <location>
        <begin position="1"/>
        <end position="27"/>
    </location>
</feature>
<protein>
    <recommendedName>
        <fullName evidence="2">F-box domain-containing protein</fullName>
    </recommendedName>
</protein>
<dbReference type="Proteomes" id="UP000738325">
    <property type="component" value="Unassembled WGS sequence"/>
</dbReference>
<name>A0A9P6RX01_9FUNG</name>
<keyword evidence="4" id="KW-1185">Reference proteome</keyword>
<evidence type="ECO:0000313" key="3">
    <source>
        <dbReference type="EMBL" id="KAG0328744.1"/>
    </source>
</evidence>